<name>A0ABR4BIW3_9LECA</name>
<comment type="caution">
    <text evidence="2">The sequence shown here is derived from an EMBL/GenBank/DDBJ whole genome shotgun (WGS) entry which is preliminary data.</text>
</comment>
<protein>
    <submittedName>
        <fullName evidence="2">Uncharacterized protein</fullName>
    </submittedName>
</protein>
<feature type="compositionally biased region" description="Basic residues" evidence="1">
    <location>
        <begin position="254"/>
        <end position="266"/>
    </location>
</feature>
<organism evidence="2 3">
    <name type="scientific">Lepraria finkii</name>
    <dbReference type="NCBI Taxonomy" id="1340010"/>
    <lineage>
        <taxon>Eukaryota</taxon>
        <taxon>Fungi</taxon>
        <taxon>Dikarya</taxon>
        <taxon>Ascomycota</taxon>
        <taxon>Pezizomycotina</taxon>
        <taxon>Lecanoromycetes</taxon>
        <taxon>OSLEUM clade</taxon>
        <taxon>Lecanoromycetidae</taxon>
        <taxon>Lecanorales</taxon>
        <taxon>Lecanorineae</taxon>
        <taxon>Stereocaulaceae</taxon>
        <taxon>Lepraria</taxon>
    </lineage>
</organism>
<sequence>MEQNGIIELYSYHATNIINMHEEQDSVEKISRTKVERQIMKQLDKATFPIDYKISWYSAILKGNDFKAFWLGVRSRLDLSHEAIKLYIPNEDLHQYDIPSECEDDSTDFTRPLNTNKRGVNTPLASPAVSTFIAQQDNSSSSSSDEIDKAAKAFAAQLSGPSTWDNAQVSAPEPLVYAPHPHDPRKALGDHRGLDREEGDNGKCTGNGAKATAGSIAKAKVVKRKPKATLKPRTPAKPQGVTKSKAPTPPKPKGVGKPRAHAKLRTSAKASSQTPAESTPPTSISATSTPPTPTAAELTPDKPCLITTLKMPTQAGKRSYCEMIADEVRGTAVETLAETAAKRLKKGEPISLSMQAAMIKAGKQEL</sequence>
<dbReference type="Proteomes" id="UP001590951">
    <property type="component" value="Unassembled WGS sequence"/>
</dbReference>
<accession>A0ABR4BIW3</accession>
<evidence type="ECO:0000256" key="1">
    <source>
        <dbReference type="SAM" id="MobiDB-lite"/>
    </source>
</evidence>
<proteinExistence type="predicted"/>
<evidence type="ECO:0000313" key="3">
    <source>
        <dbReference type="Proteomes" id="UP001590951"/>
    </source>
</evidence>
<feature type="region of interest" description="Disordered" evidence="1">
    <location>
        <begin position="174"/>
        <end position="301"/>
    </location>
</feature>
<gene>
    <name evidence="2" type="ORF">ABVK25_002146</name>
</gene>
<reference evidence="2 3" key="1">
    <citation type="submission" date="2024-09" db="EMBL/GenBank/DDBJ databases">
        <title>Rethinking Asexuality: The Enigmatic Case of Functional Sexual Genes in Lepraria (Stereocaulaceae).</title>
        <authorList>
            <person name="Doellman M."/>
            <person name="Sun Y."/>
            <person name="Barcenas-Pena A."/>
            <person name="Lumbsch H.T."/>
            <person name="Grewe F."/>
        </authorList>
    </citation>
    <scope>NUCLEOTIDE SEQUENCE [LARGE SCALE GENOMIC DNA]</scope>
    <source>
        <strain evidence="2 3">Grewe 0041</strain>
    </source>
</reference>
<dbReference type="EMBL" id="JBHFEH010000004">
    <property type="protein sequence ID" value="KAL2057762.1"/>
    <property type="molecule type" value="Genomic_DNA"/>
</dbReference>
<feature type="compositionally biased region" description="Basic residues" evidence="1">
    <location>
        <begin position="220"/>
        <end position="230"/>
    </location>
</feature>
<evidence type="ECO:0000313" key="2">
    <source>
        <dbReference type="EMBL" id="KAL2057762.1"/>
    </source>
</evidence>
<keyword evidence="3" id="KW-1185">Reference proteome</keyword>
<feature type="compositionally biased region" description="Low complexity" evidence="1">
    <location>
        <begin position="274"/>
        <end position="298"/>
    </location>
</feature>
<feature type="compositionally biased region" description="Basic and acidic residues" evidence="1">
    <location>
        <begin position="180"/>
        <end position="201"/>
    </location>
</feature>